<proteinExistence type="predicted"/>
<dbReference type="EMBL" id="MPKY01000001">
    <property type="protein sequence ID" value="OJT01207.1"/>
    <property type="molecule type" value="Genomic_DNA"/>
</dbReference>
<keyword evidence="3" id="KW-0804">Transcription</keyword>
<dbReference type="RefSeq" id="WP_072677972.1">
    <property type="nucleotide sequence ID" value="NZ_MPKY01000001.1"/>
</dbReference>
<keyword evidence="1" id="KW-0805">Transcription regulation</keyword>
<feature type="domain" description="Peptidase S24/S26A/S26B/S26C" evidence="4">
    <location>
        <begin position="153"/>
        <end position="275"/>
    </location>
</feature>
<dbReference type="InterPro" id="IPR015927">
    <property type="entry name" value="Peptidase_S24_S26A/B/C"/>
</dbReference>
<dbReference type="OrthoDB" id="8613261at2"/>
<dbReference type="Pfam" id="PF00717">
    <property type="entry name" value="Peptidase_S24"/>
    <property type="match status" value="1"/>
</dbReference>
<evidence type="ECO:0000256" key="3">
    <source>
        <dbReference type="ARBA" id="ARBA00023163"/>
    </source>
</evidence>
<comment type="caution">
    <text evidence="5">The sequence shown here is derived from an EMBL/GenBank/DDBJ whole genome shotgun (WGS) entry which is preliminary data.</text>
</comment>
<keyword evidence="6" id="KW-1185">Reference proteome</keyword>
<dbReference type="InterPro" id="IPR036286">
    <property type="entry name" value="LexA/Signal_pep-like_sf"/>
</dbReference>
<keyword evidence="2" id="KW-0238">DNA-binding</keyword>
<accession>A0A1M2V0U4</accession>
<evidence type="ECO:0000256" key="2">
    <source>
        <dbReference type="ARBA" id="ARBA00023125"/>
    </source>
</evidence>
<name>A0A1M2V0U4_MARNT</name>
<evidence type="ECO:0000259" key="4">
    <source>
        <dbReference type="Pfam" id="PF00717"/>
    </source>
</evidence>
<sequence>MDISEIRRANLLGLIKEAGSRQNFIKLTGKSDAQISQLLSSGENSRNVGNKLARDFEQAMGKERGWMDRLDIMNQASYLGAQAFKEREGDPSLPDDKAAELFDAEEMERSVFHDYDSVPDEPEAEMAGHMDAWDSDTPIGPDETELPLFREVEMAGGSGATTVQENHGAKLRFAKSTLRRAGVLQEHAACAFVRGNSMEPMMPDGACIGINTADTKIRDGKVYAIDHGGMLRVKILHRKPGGGLKIVSLNSEEHPTEEYSQEYVMDNIKIKGRVFWYSGLI</sequence>
<dbReference type="CDD" id="cd06529">
    <property type="entry name" value="S24_LexA-like"/>
    <property type="match status" value="1"/>
</dbReference>
<dbReference type="InterPro" id="IPR039418">
    <property type="entry name" value="LexA-like"/>
</dbReference>
<dbReference type="GO" id="GO:0003677">
    <property type="term" value="F:DNA binding"/>
    <property type="evidence" value="ECO:0007669"/>
    <property type="project" value="UniProtKB-KW"/>
</dbReference>
<organism evidence="5 6">
    <name type="scientific">Marinobacter nauticus</name>
    <name type="common">Marinobacter hydrocarbonoclasticus</name>
    <name type="synonym">Marinobacter aquaeolei</name>
    <dbReference type="NCBI Taxonomy" id="2743"/>
    <lineage>
        <taxon>Bacteria</taxon>
        <taxon>Pseudomonadati</taxon>
        <taxon>Pseudomonadota</taxon>
        <taxon>Gammaproteobacteria</taxon>
        <taxon>Pseudomonadales</taxon>
        <taxon>Marinobacteraceae</taxon>
        <taxon>Marinobacter</taxon>
    </lineage>
</organism>
<evidence type="ECO:0000256" key="1">
    <source>
        <dbReference type="ARBA" id="ARBA00023015"/>
    </source>
</evidence>
<dbReference type="PANTHER" id="PTHR40661:SF2">
    <property type="entry name" value="HTH-TYPE TRANSCRIPTIONAL REGULATOR PRTR"/>
    <property type="match status" value="1"/>
</dbReference>
<dbReference type="SUPFAM" id="SSF51306">
    <property type="entry name" value="LexA/Signal peptidase"/>
    <property type="match status" value="1"/>
</dbReference>
<reference evidence="5" key="1">
    <citation type="submission" date="2016-11" db="EMBL/GenBank/DDBJ databases">
        <title>Draft Genome Sequence of Marinobacter hydrocarbonoclasticus strain STW2, a polyaromatic aromatic hydrocarbon degrading and denitrifying bacterium from rhizosphere of Seagrass Enhalus acodoides.</title>
        <authorList>
            <person name="Ling J."/>
            <person name="Dong J."/>
        </authorList>
    </citation>
    <scope>NUCLEOTIDE SEQUENCE [LARGE SCALE GENOMIC DNA]</scope>
    <source>
        <strain evidence="5">STW2</strain>
    </source>
</reference>
<dbReference type="Proteomes" id="UP000183986">
    <property type="component" value="Unassembled WGS sequence"/>
</dbReference>
<dbReference type="PANTHER" id="PTHR40661">
    <property type="match status" value="1"/>
</dbReference>
<dbReference type="AlphaFoldDB" id="A0A1M2V0U4"/>
<gene>
    <name evidence="5" type="ORF">BEE62_14750</name>
</gene>
<protein>
    <recommendedName>
        <fullName evidence="4">Peptidase S24/S26A/S26B/S26C domain-containing protein</fullName>
    </recommendedName>
</protein>
<dbReference type="Gene3D" id="2.10.109.10">
    <property type="entry name" value="Umud Fragment, subunit A"/>
    <property type="match status" value="1"/>
</dbReference>
<evidence type="ECO:0000313" key="5">
    <source>
        <dbReference type="EMBL" id="OJT01207.1"/>
    </source>
</evidence>
<evidence type="ECO:0000313" key="6">
    <source>
        <dbReference type="Proteomes" id="UP000183986"/>
    </source>
</evidence>